<dbReference type="PANTHER" id="PTHR31302">
    <property type="entry name" value="TRANSMEMBRANE PROTEIN WITH METALLOPHOSPHOESTERASE DOMAIN-RELATED"/>
    <property type="match status" value="1"/>
</dbReference>
<dbReference type="AlphaFoldDB" id="A0A939BQP4"/>
<dbReference type="EMBL" id="JAFBEB010000001">
    <property type="protein sequence ID" value="MBM7588603.1"/>
    <property type="molecule type" value="Genomic_DNA"/>
</dbReference>
<dbReference type="Pfam" id="PF00149">
    <property type="entry name" value="Metallophos"/>
    <property type="match status" value="1"/>
</dbReference>
<dbReference type="InterPro" id="IPR029052">
    <property type="entry name" value="Metallo-depent_PP-like"/>
</dbReference>
<dbReference type="GO" id="GO:0008758">
    <property type="term" value="F:UDP-2,3-diacylglucosamine hydrolase activity"/>
    <property type="evidence" value="ECO:0007669"/>
    <property type="project" value="TreeGrafter"/>
</dbReference>
<protein>
    <submittedName>
        <fullName evidence="2">MPP superfamily phosphohydrolase</fullName>
    </submittedName>
</protein>
<reference evidence="2" key="1">
    <citation type="submission" date="2021-01" db="EMBL/GenBank/DDBJ databases">
        <title>Genomic Encyclopedia of Type Strains, Phase IV (KMG-IV): sequencing the most valuable type-strain genomes for metagenomic binning, comparative biology and taxonomic classification.</title>
        <authorList>
            <person name="Goeker M."/>
        </authorList>
    </citation>
    <scope>NUCLEOTIDE SEQUENCE</scope>
    <source>
        <strain evidence="2">DSM 25523</strain>
    </source>
</reference>
<dbReference type="InterPro" id="IPR051158">
    <property type="entry name" value="Metallophosphoesterase_sf"/>
</dbReference>
<evidence type="ECO:0000313" key="2">
    <source>
        <dbReference type="EMBL" id="MBM7588603.1"/>
    </source>
</evidence>
<feature type="domain" description="Calcineurin-like phosphoesterase" evidence="1">
    <location>
        <begin position="50"/>
        <end position="192"/>
    </location>
</feature>
<dbReference type="RefSeq" id="WP_239565105.1">
    <property type="nucleotide sequence ID" value="NZ_BAABIN010000009.1"/>
</dbReference>
<dbReference type="PANTHER" id="PTHR31302:SF25">
    <property type="entry name" value="PHOSPHOESTERASE"/>
    <property type="match status" value="1"/>
</dbReference>
<evidence type="ECO:0000259" key="1">
    <source>
        <dbReference type="Pfam" id="PF00149"/>
    </source>
</evidence>
<proteinExistence type="predicted"/>
<sequence length="278" mass="31005">MRRNRKMLARMFVYMHRFGFFSLFAERQQTELVRITFSAGELARSLGGLKLVQISDLHLGPYYGQTELAAVIEMINGEQPDLLCFTGDLVDTDLSRIEDAIPLLRKLNAPLGKYAVLGNHDYRVNPLRVKSGLEQSGFEVLLNGHVQIRRNSGTFYVAGLDDALHGQPSLPQALRGIPQESAVILLVHEPDFADQALSGAGDRFWLQLSGHSHAGQIRLPKLGEIVTPLMGRKYVGGLYRLGGSPTHRFLYTNRGLGTTLMPVRLYCKPEVTVMTFLQ</sequence>
<organism evidence="2 3">
    <name type="scientific">Brevibacillus fulvus</name>
    <dbReference type="NCBI Taxonomy" id="1125967"/>
    <lineage>
        <taxon>Bacteria</taxon>
        <taxon>Bacillati</taxon>
        <taxon>Bacillota</taxon>
        <taxon>Bacilli</taxon>
        <taxon>Bacillales</taxon>
        <taxon>Paenibacillaceae</taxon>
        <taxon>Brevibacillus</taxon>
    </lineage>
</organism>
<dbReference type="CDD" id="cd07385">
    <property type="entry name" value="MPP_YkuE_C"/>
    <property type="match status" value="1"/>
</dbReference>
<dbReference type="Proteomes" id="UP000717624">
    <property type="component" value="Unassembled WGS sequence"/>
</dbReference>
<dbReference type="Gene3D" id="3.60.21.10">
    <property type="match status" value="1"/>
</dbReference>
<comment type="caution">
    <text evidence="2">The sequence shown here is derived from an EMBL/GenBank/DDBJ whole genome shotgun (WGS) entry which is preliminary data.</text>
</comment>
<dbReference type="InterPro" id="IPR004843">
    <property type="entry name" value="Calcineurin-like_PHP"/>
</dbReference>
<gene>
    <name evidence="2" type="ORF">JOD01_000189</name>
</gene>
<evidence type="ECO:0000313" key="3">
    <source>
        <dbReference type="Proteomes" id="UP000717624"/>
    </source>
</evidence>
<name>A0A939BQP4_9BACL</name>
<dbReference type="SUPFAM" id="SSF56300">
    <property type="entry name" value="Metallo-dependent phosphatases"/>
    <property type="match status" value="1"/>
</dbReference>
<dbReference type="GO" id="GO:0009245">
    <property type="term" value="P:lipid A biosynthetic process"/>
    <property type="evidence" value="ECO:0007669"/>
    <property type="project" value="TreeGrafter"/>
</dbReference>
<dbReference type="GO" id="GO:0016020">
    <property type="term" value="C:membrane"/>
    <property type="evidence" value="ECO:0007669"/>
    <property type="project" value="GOC"/>
</dbReference>
<keyword evidence="3" id="KW-1185">Reference proteome</keyword>
<accession>A0A939BQP4</accession>